<dbReference type="EMBL" id="HBUE01331605">
    <property type="protein sequence ID" value="CAG6593612.1"/>
    <property type="molecule type" value="Transcribed_RNA"/>
</dbReference>
<feature type="region of interest" description="Disordered" evidence="1">
    <location>
        <begin position="32"/>
        <end position="58"/>
    </location>
</feature>
<dbReference type="AlphaFoldDB" id="A0A8D8MUS6"/>
<dbReference type="EMBL" id="HBUE01224892">
    <property type="protein sequence ID" value="CAG6541539.1"/>
    <property type="molecule type" value="Transcribed_RNA"/>
</dbReference>
<name>A0A8D8MUS6_CULPI</name>
<sequence>MVRRAAQTEANPNQLEAALADPNPVYIFSSTTTTRQMQTSRVEAGQAETGLSSPSHTPFEFYFSPQGSADRHKWLTGAGRRLINVGLRKNVCDDFQQMPARDPT</sequence>
<feature type="compositionally biased region" description="Low complexity" evidence="1">
    <location>
        <begin position="32"/>
        <end position="41"/>
    </location>
</feature>
<accession>A0A8D8MUS6</accession>
<reference evidence="2" key="1">
    <citation type="submission" date="2021-05" db="EMBL/GenBank/DDBJ databases">
        <authorList>
            <person name="Alioto T."/>
            <person name="Alioto T."/>
            <person name="Gomez Garrido J."/>
        </authorList>
    </citation>
    <scope>NUCLEOTIDE SEQUENCE</scope>
</reference>
<protein>
    <submittedName>
        <fullName evidence="2">(northern house mosquito) hypothetical protein</fullName>
    </submittedName>
</protein>
<evidence type="ECO:0000256" key="1">
    <source>
        <dbReference type="SAM" id="MobiDB-lite"/>
    </source>
</evidence>
<proteinExistence type="predicted"/>
<evidence type="ECO:0000313" key="2">
    <source>
        <dbReference type="EMBL" id="CAG6541539.1"/>
    </source>
</evidence>
<organism evidence="2">
    <name type="scientific">Culex pipiens</name>
    <name type="common">House mosquito</name>
    <dbReference type="NCBI Taxonomy" id="7175"/>
    <lineage>
        <taxon>Eukaryota</taxon>
        <taxon>Metazoa</taxon>
        <taxon>Ecdysozoa</taxon>
        <taxon>Arthropoda</taxon>
        <taxon>Hexapoda</taxon>
        <taxon>Insecta</taxon>
        <taxon>Pterygota</taxon>
        <taxon>Neoptera</taxon>
        <taxon>Endopterygota</taxon>
        <taxon>Diptera</taxon>
        <taxon>Nematocera</taxon>
        <taxon>Culicoidea</taxon>
        <taxon>Culicidae</taxon>
        <taxon>Culicinae</taxon>
        <taxon>Culicini</taxon>
        <taxon>Culex</taxon>
        <taxon>Culex</taxon>
    </lineage>
</organism>